<evidence type="ECO:0000256" key="2">
    <source>
        <dbReference type="ARBA" id="ARBA00011901"/>
    </source>
</evidence>
<proteinExistence type="predicted"/>
<dbReference type="SUPFAM" id="SSF55846">
    <property type="entry name" value="N-acetylmuramoyl-L-alanine amidase-like"/>
    <property type="match status" value="1"/>
</dbReference>
<name>A0A7D5S6R9_9PROT</name>
<evidence type="ECO:0000256" key="3">
    <source>
        <dbReference type="ARBA" id="ARBA00022801"/>
    </source>
</evidence>
<feature type="domain" description="Peptidoglycan recognition protein family" evidence="7">
    <location>
        <begin position="42"/>
        <end position="174"/>
    </location>
</feature>
<comment type="catalytic activity">
    <reaction evidence="1">
        <text>Hydrolyzes the link between N-acetylmuramoyl residues and L-amino acid residues in certain cell-wall glycopeptides.</text>
        <dbReference type="EC" id="3.5.1.28"/>
    </reaction>
</comment>
<evidence type="ECO:0000256" key="1">
    <source>
        <dbReference type="ARBA" id="ARBA00001561"/>
    </source>
</evidence>
<keyword evidence="4" id="KW-0961">Cell wall biogenesis/degradation</keyword>
<feature type="transmembrane region" description="Helical" evidence="5">
    <location>
        <begin position="21"/>
        <end position="41"/>
    </location>
</feature>
<evidence type="ECO:0000259" key="7">
    <source>
        <dbReference type="SMART" id="SM00701"/>
    </source>
</evidence>
<dbReference type="InterPro" id="IPR051206">
    <property type="entry name" value="NAMLAA_amidase_2"/>
</dbReference>
<dbReference type="GO" id="GO:0071555">
    <property type="term" value="P:cell wall organization"/>
    <property type="evidence" value="ECO:0007669"/>
    <property type="project" value="UniProtKB-KW"/>
</dbReference>
<accession>A0A7D5S6R9</accession>
<sequence length="265" mass="29347">MTPHEDQTTQTRLPALRRHLLLLRLLAAAMAAILAACAPLPPKTAMQAGWRASPNFDGRRPNLVIIHHTGNSTLAQALHTLTSPERKVSSHYLIGRDGEIFQLVEENARAWHAGQSWWGGLTDINSVSLGIELDNNGHEPFADAQMEALLTLLADIRERYKIPRANFIGHADVAPTRKDDPSAWFPWQRLAEQGFGLWCEAPLPPAPVGFDLALALTAIGYDPRTPEASRKAFRLHFVRADQTLSAEHENALAFCLLQQKRSPGQ</sequence>
<dbReference type="PANTHER" id="PTHR30417:SF1">
    <property type="entry name" value="N-ACETYLMURAMOYL-L-ALANINE AMIDASE AMID"/>
    <property type="match status" value="1"/>
</dbReference>
<dbReference type="GO" id="GO:0019867">
    <property type="term" value="C:outer membrane"/>
    <property type="evidence" value="ECO:0007669"/>
    <property type="project" value="TreeGrafter"/>
</dbReference>
<dbReference type="SMART" id="SM00644">
    <property type="entry name" value="Ami_2"/>
    <property type="match status" value="1"/>
</dbReference>
<dbReference type="AlphaFoldDB" id="A0A7D5S6R9"/>
<dbReference type="EMBL" id="CP058708">
    <property type="protein sequence ID" value="QLH48996.1"/>
    <property type="molecule type" value="Genomic_DNA"/>
</dbReference>
<evidence type="ECO:0000313" key="9">
    <source>
        <dbReference type="Proteomes" id="UP000509684"/>
    </source>
</evidence>
<dbReference type="SMART" id="SM00701">
    <property type="entry name" value="PGRP"/>
    <property type="match status" value="1"/>
</dbReference>
<dbReference type="KEGG" id="acog:HWD57_03800"/>
<dbReference type="RefSeq" id="WP_138678138.1">
    <property type="nucleotide sequence ID" value="NZ_JDST02000015.1"/>
</dbReference>
<dbReference type="InterPro" id="IPR002502">
    <property type="entry name" value="Amidase_domain"/>
</dbReference>
<gene>
    <name evidence="8" type="ORF">HWD57_03800</name>
</gene>
<dbReference type="InterPro" id="IPR036505">
    <property type="entry name" value="Amidase/PGRP_sf"/>
</dbReference>
<evidence type="ECO:0000313" key="8">
    <source>
        <dbReference type="EMBL" id="QLH48996.1"/>
    </source>
</evidence>
<protein>
    <recommendedName>
        <fullName evidence="2">N-acetylmuramoyl-L-alanine amidase</fullName>
        <ecNumber evidence="2">3.5.1.28</ecNumber>
    </recommendedName>
</protein>
<keyword evidence="5" id="KW-0812">Transmembrane</keyword>
<dbReference type="GO" id="GO:0008270">
    <property type="term" value="F:zinc ion binding"/>
    <property type="evidence" value="ECO:0007669"/>
    <property type="project" value="InterPro"/>
</dbReference>
<reference evidence="8 9" key="1">
    <citation type="journal article" date="2019" name="Microbiome">
        <title>Annotated bacterial chromosomes from frame-shift-corrected long-read metagenomic data.</title>
        <authorList>
            <person name="Arumugam K."/>
            <person name="Bagci C."/>
            <person name="Bessarab I."/>
            <person name="Beier S."/>
            <person name="Buchfink B."/>
            <person name="Gorska A."/>
            <person name="Qiu G."/>
            <person name="Huson D.H."/>
            <person name="Williams R.B.H."/>
        </authorList>
    </citation>
    <scope>NUCLEOTIDE SEQUENCE [LARGE SCALE GENOMIC DNA]</scope>
    <source>
        <strain evidence="8">SSA1</strain>
    </source>
</reference>
<keyword evidence="3" id="KW-0378">Hydrolase</keyword>
<dbReference type="EC" id="3.5.1.28" evidence="2"/>
<dbReference type="InterPro" id="IPR006619">
    <property type="entry name" value="PGRP_domain_met/bac"/>
</dbReference>
<organism evidence="8 9">
    <name type="scientific">Candidatus Accumulibacter cognatus</name>
    <dbReference type="NCBI Taxonomy" id="2954383"/>
    <lineage>
        <taxon>Bacteria</taxon>
        <taxon>Pseudomonadati</taxon>
        <taxon>Pseudomonadota</taxon>
        <taxon>Betaproteobacteria</taxon>
        <taxon>Candidatus Accumulibacter</taxon>
    </lineage>
</organism>
<dbReference type="Pfam" id="PF01510">
    <property type="entry name" value="Amidase_2"/>
    <property type="match status" value="1"/>
</dbReference>
<feature type="domain" description="N-acetylmuramoyl-L-alanine amidase" evidence="6">
    <location>
        <begin position="49"/>
        <end position="182"/>
    </location>
</feature>
<evidence type="ECO:0000259" key="6">
    <source>
        <dbReference type="SMART" id="SM00644"/>
    </source>
</evidence>
<evidence type="ECO:0000256" key="4">
    <source>
        <dbReference type="ARBA" id="ARBA00023316"/>
    </source>
</evidence>
<dbReference type="CDD" id="cd06583">
    <property type="entry name" value="PGRP"/>
    <property type="match status" value="1"/>
</dbReference>
<dbReference type="GO" id="GO:0009253">
    <property type="term" value="P:peptidoglycan catabolic process"/>
    <property type="evidence" value="ECO:0007669"/>
    <property type="project" value="InterPro"/>
</dbReference>
<keyword evidence="5" id="KW-1133">Transmembrane helix</keyword>
<evidence type="ECO:0000256" key="5">
    <source>
        <dbReference type="SAM" id="Phobius"/>
    </source>
</evidence>
<dbReference type="Gene3D" id="3.40.80.10">
    <property type="entry name" value="Peptidoglycan recognition protein-like"/>
    <property type="match status" value="1"/>
</dbReference>
<dbReference type="GO" id="GO:0009254">
    <property type="term" value="P:peptidoglycan turnover"/>
    <property type="evidence" value="ECO:0007669"/>
    <property type="project" value="TreeGrafter"/>
</dbReference>
<dbReference type="GO" id="GO:0008745">
    <property type="term" value="F:N-acetylmuramoyl-L-alanine amidase activity"/>
    <property type="evidence" value="ECO:0007669"/>
    <property type="project" value="UniProtKB-EC"/>
</dbReference>
<keyword evidence="5" id="KW-0472">Membrane</keyword>
<dbReference type="PANTHER" id="PTHR30417">
    <property type="entry name" value="N-ACETYLMURAMOYL-L-ALANINE AMIDASE AMID"/>
    <property type="match status" value="1"/>
</dbReference>
<dbReference type="Proteomes" id="UP000509684">
    <property type="component" value="Chromosome"/>
</dbReference>